<feature type="compositionally biased region" description="Acidic residues" evidence="1">
    <location>
        <begin position="827"/>
        <end position="851"/>
    </location>
</feature>
<feature type="region of interest" description="Disordered" evidence="1">
    <location>
        <begin position="824"/>
        <end position="852"/>
    </location>
</feature>
<evidence type="ECO:0000256" key="1">
    <source>
        <dbReference type="SAM" id="MobiDB-lite"/>
    </source>
</evidence>
<evidence type="ECO:0000313" key="2">
    <source>
        <dbReference type="EnsemblMetazoa" id="XP_050516255.1"/>
    </source>
</evidence>
<dbReference type="PANTHER" id="PTHR33480:SF1">
    <property type="entry name" value="TYR RECOMBINASE DOMAIN-CONTAINING PROTEIN"/>
    <property type="match status" value="1"/>
</dbReference>
<accession>A0ABM5L1D3</accession>
<sequence length="940" mass="107128">MYKTRLQKLKNAVNKINAANEITSKTKQQLLETKSCDKLQNNLIFLPKYESTKCLNREEREQVLDSKHVLLNDTTLNDSSESEPKTSGSEYIPSSHCSDSPPSKKIHVIQNIVISEGNLNILTENNQSDKSFVINKYLTSLNYSESQKPIDIISNCNDEDLAVSEGLILNHNGNKIVNVTELSENISNCNNKDLPASDGLKTHYETSEKFSNNIKNRDSGGTTNSSQLTDKSITYRKKNCRNEIEINAAIRKSGKRVRNKIHACYYCSKQVILMARHFETVHSEESEVKKCLLHPKGSQKRKQAFLELIRVGDFYHNCNVLSTKKGQLIVIRRPTADEAQFVSDINYGPCPNCLGFLLKKHIWHHVKYTCKEKVNIDDQKESRHVIAESNALVADIFGIGFTKDFTNSIISKFKNDEIGNTCNNDILILKYGAMQYEKYGDTQNELIRQTMRQLARLVISLKRLTNSRSQTLGDFLVPEKFDVVVQATKDISMTTAASSNCRPEFHTPSLALKLGYALKKCVAIQRGSALRTGNMTKNKSLLSFLQLMKMEWSIRISSNAISTLYRRKLNSTQLLPITTDLVKLSNYIDTNMLKAKQELMQDYTNNYKWTRLATLTLSRIILFNKRRSGEAAKMKLTDYISRPTWAEQNTDEIKNSLTIIEKKLAESLTVVEIEGKRGKKVPVILTPNTKQCIDILIQHRVTCGISSQNVYIFARSNPSSSNLRGRDCLKKICEEIDLQNPSAITGTKLRKYVATVCQLFDMSENQYDWLARHLGHDIKVHRDFYRMHESAIELTKVSRLLIAVDKGEVNKFAGKSIDEIEIKDLPTLEEDEEEEPEAEPEGEAGIDDDENVQTIHKTKLTKAKKSKKISRGPVPWTNQEKEAVCNYFKLNIKKGIVPNKKECEKCIELHPILVERCWSKIKFCVKNEITKLMRIKNSKK</sequence>
<feature type="region of interest" description="Disordered" evidence="1">
    <location>
        <begin position="209"/>
        <end position="228"/>
    </location>
</feature>
<name>A0ABM5L1D3_DIAVI</name>
<dbReference type="PANTHER" id="PTHR33480">
    <property type="entry name" value="SET DOMAIN-CONTAINING PROTEIN-RELATED"/>
    <property type="match status" value="1"/>
</dbReference>
<dbReference type="EnsemblMetazoa" id="XM_050660298.1">
    <property type="protein sequence ID" value="XP_050516255.1"/>
    <property type="gene ID" value="LOC126891118"/>
</dbReference>
<keyword evidence="3" id="KW-1185">Reference proteome</keyword>
<dbReference type="Proteomes" id="UP001652700">
    <property type="component" value="Unplaced"/>
</dbReference>
<organism evidence="2 3">
    <name type="scientific">Diabrotica virgifera virgifera</name>
    <name type="common">western corn rootworm</name>
    <dbReference type="NCBI Taxonomy" id="50390"/>
    <lineage>
        <taxon>Eukaryota</taxon>
        <taxon>Metazoa</taxon>
        <taxon>Ecdysozoa</taxon>
        <taxon>Arthropoda</taxon>
        <taxon>Hexapoda</taxon>
        <taxon>Insecta</taxon>
        <taxon>Pterygota</taxon>
        <taxon>Neoptera</taxon>
        <taxon>Endopterygota</taxon>
        <taxon>Coleoptera</taxon>
        <taxon>Polyphaga</taxon>
        <taxon>Cucujiformia</taxon>
        <taxon>Chrysomeloidea</taxon>
        <taxon>Chrysomelidae</taxon>
        <taxon>Galerucinae</taxon>
        <taxon>Diabroticina</taxon>
        <taxon>Diabroticites</taxon>
        <taxon>Diabrotica</taxon>
    </lineage>
</organism>
<feature type="region of interest" description="Disordered" evidence="1">
    <location>
        <begin position="74"/>
        <end position="102"/>
    </location>
</feature>
<proteinExistence type="predicted"/>
<protein>
    <submittedName>
        <fullName evidence="2">Uncharacterized protein</fullName>
    </submittedName>
</protein>
<reference evidence="2" key="1">
    <citation type="submission" date="2025-05" db="UniProtKB">
        <authorList>
            <consortium name="EnsemblMetazoa"/>
        </authorList>
    </citation>
    <scope>IDENTIFICATION</scope>
</reference>
<evidence type="ECO:0000313" key="3">
    <source>
        <dbReference type="Proteomes" id="UP001652700"/>
    </source>
</evidence>
<feature type="compositionally biased region" description="Polar residues" evidence="1">
    <location>
        <begin position="74"/>
        <end position="89"/>
    </location>
</feature>
<dbReference type="GeneID" id="126891118"/>
<dbReference type="RefSeq" id="XP_050516255.1">
    <property type="nucleotide sequence ID" value="XM_050660298.1"/>
</dbReference>